<proteinExistence type="predicted"/>
<sequence>MDFPKQKIEEVLSKMIASFDKGPESLIAFFAEDASIQLPFSKRHSAEMTRNQYLNHLSRILPMMKSFQLHDHKLYATDELGNYWATADLECIVIPTGKTYRQNYIFRFCLNEELKITQYYEYGNPLKMAEAMRPLWKLFLNIFLAKISAK</sequence>
<dbReference type="Proteomes" id="UP000317010">
    <property type="component" value="Unassembled WGS sequence"/>
</dbReference>
<dbReference type="InterPro" id="IPR032710">
    <property type="entry name" value="NTF2-like_dom_sf"/>
</dbReference>
<reference evidence="1 2" key="1">
    <citation type="submission" date="2019-07" db="EMBL/GenBank/DDBJ databases">
        <title>Genomic Encyclopedia of Archaeal and Bacterial Type Strains, Phase II (KMG-II): from individual species to whole genera.</title>
        <authorList>
            <person name="Goeker M."/>
        </authorList>
    </citation>
    <scope>NUCLEOTIDE SEQUENCE [LARGE SCALE GENOMIC DNA]</scope>
    <source>
        <strain evidence="1 2">ATCC BAA-1854</strain>
    </source>
</reference>
<dbReference type="AlphaFoldDB" id="A0A562UC37"/>
<dbReference type="OrthoDB" id="2083380at2"/>
<protein>
    <recommendedName>
        <fullName evidence="3">SnoaL-like domain-containing protein</fullName>
    </recommendedName>
</protein>
<organism evidence="1 2">
    <name type="scientific">Mucilaginibacter frigoritolerans</name>
    <dbReference type="NCBI Taxonomy" id="652788"/>
    <lineage>
        <taxon>Bacteria</taxon>
        <taxon>Pseudomonadati</taxon>
        <taxon>Bacteroidota</taxon>
        <taxon>Sphingobacteriia</taxon>
        <taxon>Sphingobacteriales</taxon>
        <taxon>Sphingobacteriaceae</taxon>
        <taxon>Mucilaginibacter</taxon>
    </lineage>
</organism>
<evidence type="ECO:0000313" key="2">
    <source>
        <dbReference type="Proteomes" id="UP000317010"/>
    </source>
</evidence>
<dbReference type="Gene3D" id="3.10.450.50">
    <property type="match status" value="1"/>
</dbReference>
<dbReference type="SUPFAM" id="SSF54427">
    <property type="entry name" value="NTF2-like"/>
    <property type="match status" value="1"/>
</dbReference>
<evidence type="ECO:0000313" key="1">
    <source>
        <dbReference type="EMBL" id="TWJ03383.1"/>
    </source>
</evidence>
<dbReference type="RefSeq" id="WP_144910043.1">
    <property type="nucleotide sequence ID" value="NZ_VLLI01000002.1"/>
</dbReference>
<accession>A0A562UC37</accession>
<gene>
    <name evidence="1" type="ORF">JN11_00925</name>
</gene>
<name>A0A562UC37_9SPHI</name>
<evidence type="ECO:0008006" key="3">
    <source>
        <dbReference type="Google" id="ProtNLM"/>
    </source>
</evidence>
<comment type="caution">
    <text evidence="1">The sequence shown here is derived from an EMBL/GenBank/DDBJ whole genome shotgun (WGS) entry which is preliminary data.</text>
</comment>
<dbReference type="EMBL" id="VLLI01000002">
    <property type="protein sequence ID" value="TWJ03383.1"/>
    <property type="molecule type" value="Genomic_DNA"/>
</dbReference>
<keyword evidence="2" id="KW-1185">Reference proteome</keyword>